<sequence length="69" mass="7658">AGMIQFYLDPGPSQDGLETLILKRERLCDSRFIIMSNTANLKASLLNQDKVELESSSPACNREEASRKG</sequence>
<protein>
    <submittedName>
        <fullName evidence="1">Uncharacterized protein</fullName>
    </submittedName>
</protein>
<gene>
    <name evidence="1" type="ORF">A6R68_01254</name>
</gene>
<accession>A0A1A6GX77</accession>
<dbReference type="EMBL" id="LZPO01066381">
    <property type="protein sequence ID" value="OBS70210.1"/>
    <property type="molecule type" value="Genomic_DNA"/>
</dbReference>
<evidence type="ECO:0000313" key="2">
    <source>
        <dbReference type="Proteomes" id="UP000092124"/>
    </source>
</evidence>
<proteinExistence type="predicted"/>
<name>A0A1A6GX77_NEOLE</name>
<feature type="non-terminal residue" evidence="1">
    <location>
        <position position="1"/>
    </location>
</feature>
<keyword evidence="2" id="KW-1185">Reference proteome</keyword>
<dbReference type="AlphaFoldDB" id="A0A1A6GX77"/>
<dbReference type="Proteomes" id="UP000092124">
    <property type="component" value="Unassembled WGS sequence"/>
</dbReference>
<reference evidence="1 2" key="1">
    <citation type="submission" date="2016-06" db="EMBL/GenBank/DDBJ databases">
        <title>The Draft Genome Sequence and Annotation of the Desert Woodrat Neotoma lepida.</title>
        <authorList>
            <person name="Campbell M."/>
            <person name="Oakeson K.F."/>
            <person name="Yandell M."/>
            <person name="Halpert J.R."/>
            <person name="Dearing D."/>
        </authorList>
    </citation>
    <scope>NUCLEOTIDE SEQUENCE [LARGE SCALE GENOMIC DNA]</scope>
    <source>
        <strain evidence="1">417</strain>
        <tissue evidence="1">Liver</tissue>
    </source>
</reference>
<evidence type="ECO:0000313" key="1">
    <source>
        <dbReference type="EMBL" id="OBS70210.1"/>
    </source>
</evidence>
<organism evidence="1 2">
    <name type="scientific">Neotoma lepida</name>
    <name type="common">Desert woodrat</name>
    <dbReference type="NCBI Taxonomy" id="56216"/>
    <lineage>
        <taxon>Eukaryota</taxon>
        <taxon>Metazoa</taxon>
        <taxon>Chordata</taxon>
        <taxon>Craniata</taxon>
        <taxon>Vertebrata</taxon>
        <taxon>Euteleostomi</taxon>
        <taxon>Mammalia</taxon>
        <taxon>Eutheria</taxon>
        <taxon>Euarchontoglires</taxon>
        <taxon>Glires</taxon>
        <taxon>Rodentia</taxon>
        <taxon>Myomorpha</taxon>
        <taxon>Muroidea</taxon>
        <taxon>Cricetidae</taxon>
        <taxon>Neotominae</taxon>
        <taxon>Neotoma</taxon>
    </lineage>
</organism>
<comment type="caution">
    <text evidence="1">The sequence shown here is derived from an EMBL/GenBank/DDBJ whole genome shotgun (WGS) entry which is preliminary data.</text>
</comment>